<dbReference type="GO" id="GO:0016740">
    <property type="term" value="F:transferase activity"/>
    <property type="evidence" value="ECO:0007669"/>
    <property type="project" value="UniProtKB-KW"/>
</dbReference>
<evidence type="ECO:0000313" key="1">
    <source>
        <dbReference type="EMBL" id="SDN19345.1"/>
    </source>
</evidence>
<dbReference type="Proteomes" id="UP000198778">
    <property type="component" value="Unassembled WGS sequence"/>
</dbReference>
<dbReference type="RefSeq" id="WP_090839441.1">
    <property type="nucleotide sequence ID" value="NZ_FNIL01000001.1"/>
</dbReference>
<dbReference type="PROSITE" id="PS51273">
    <property type="entry name" value="GATASE_TYPE_1"/>
    <property type="match status" value="1"/>
</dbReference>
<dbReference type="InterPro" id="IPR044668">
    <property type="entry name" value="PuuD-like"/>
</dbReference>
<keyword evidence="1" id="KW-0808">Transferase</keyword>
<dbReference type="GO" id="GO:0006598">
    <property type="term" value="P:polyamine catabolic process"/>
    <property type="evidence" value="ECO:0007669"/>
    <property type="project" value="TreeGrafter"/>
</dbReference>
<keyword evidence="2" id="KW-1185">Reference proteome</keyword>
<name>A0A1G9ZDT6_9BACI</name>
<sequence length="258" mass="29182">MLKPVIGVLPLYDEEKESYWMLPGYMKGIEEAGGIPVMLPLTADKEVIGQLAEMYDGFLFTGGHDISPTLYGEDPLDVCGPLCLERDEMEKILFFRLLELNKPILGICRAIQLFNALLGGTLYQDLPTQLKTELKLVHKQSPPYHQPSHRVYIPKDNFLYQLIQEEDILVNSYHHQAIKNLSSQLTPQAEAEDGIIEAAAMTEKRFVLAVQWHPEFSYQKDAFNHRLFAALVKAAEKKIEFTAEKHTGSIKAAAELQP</sequence>
<dbReference type="InterPro" id="IPR011697">
    <property type="entry name" value="Peptidase_C26"/>
</dbReference>
<protein>
    <submittedName>
        <fullName evidence="1">Putative glutamine amidotransferase</fullName>
    </submittedName>
</protein>
<dbReference type="Pfam" id="PF07722">
    <property type="entry name" value="Peptidase_C26"/>
    <property type="match status" value="1"/>
</dbReference>
<dbReference type="GO" id="GO:0033969">
    <property type="term" value="F:gamma-glutamyl-gamma-aminobutyrate hydrolase activity"/>
    <property type="evidence" value="ECO:0007669"/>
    <property type="project" value="TreeGrafter"/>
</dbReference>
<accession>A0A1G9ZDT6</accession>
<dbReference type="Gene3D" id="3.40.50.880">
    <property type="match status" value="1"/>
</dbReference>
<gene>
    <name evidence="1" type="ORF">SAMN04488053_10158</name>
</gene>
<reference evidence="2" key="1">
    <citation type="submission" date="2016-10" db="EMBL/GenBank/DDBJ databases">
        <authorList>
            <person name="Varghese N."/>
            <person name="Submissions S."/>
        </authorList>
    </citation>
    <scope>NUCLEOTIDE SEQUENCE [LARGE SCALE GENOMIC DNA]</scope>
    <source>
        <strain evidence="2">CGMCC 1.10369</strain>
    </source>
</reference>
<dbReference type="InterPro" id="IPR029062">
    <property type="entry name" value="Class_I_gatase-like"/>
</dbReference>
<dbReference type="GO" id="GO:0005829">
    <property type="term" value="C:cytosol"/>
    <property type="evidence" value="ECO:0007669"/>
    <property type="project" value="TreeGrafter"/>
</dbReference>
<proteinExistence type="predicted"/>
<dbReference type="OrthoDB" id="9813383at2"/>
<dbReference type="PANTHER" id="PTHR43235">
    <property type="entry name" value="GLUTAMINE AMIDOTRANSFERASE PB2B2.05-RELATED"/>
    <property type="match status" value="1"/>
</dbReference>
<dbReference type="CDD" id="cd01745">
    <property type="entry name" value="GATase1_2"/>
    <property type="match status" value="1"/>
</dbReference>
<dbReference type="STRING" id="745820.SAMN04488053_10158"/>
<keyword evidence="1" id="KW-0315">Glutamine amidotransferase</keyword>
<dbReference type="EMBL" id="FNIL01000001">
    <property type="protein sequence ID" value="SDN19345.1"/>
    <property type="molecule type" value="Genomic_DNA"/>
</dbReference>
<dbReference type="PANTHER" id="PTHR43235:SF1">
    <property type="entry name" value="GLUTAMINE AMIDOTRANSFERASE PB2B2.05-RELATED"/>
    <property type="match status" value="1"/>
</dbReference>
<dbReference type="SUPFAM" id="SSF52317">
    <property type="entry name" value="Class I glutamine amidotransferase-like"/>
    <property type="match status" value="1"/>
</dbReference>
<dbReference type="AlphaFoldDB" id="A0A1G9ZDT6"/>
<organism evidence="1 2">
    <name type="scientific">Alkalicoccus daliensis</name>
    <dbReference type="NCBI Taxonomy" id="745820"/>
    <lineage>
        <taxon>Bacteria</taxon>
        <taxon>Bacillati</taxon>
        <taxon>Bacillota</taxon>
        <taxon>Bacilli</taxon>
        <taxon>Bacillales</taxon>
        <taxon>Bacillaceae</taxon>
        <taxon>Alkalicoccus</taxon>
    </lineage>
</organism>
<evidence type="ECO:0000313" key="2">
    <source>
        <dbReference type="Proteomes" id="UP000198778"/>
    </source>
</evidence>